<protein>
    <submittedName>
        <fullName evidence="2">Uncharacterized protein</fullName>
    </submittedName>
</protein>
<feature type="region of interest" description="Disordered" evidence="1">
    <location>
        <begin position="38"/>
        <end position="57"/>
    </location>
</feature>
<evidence type="ECO:0000256" key="1">
    <source>
        <dbReference type="SAM" id="MobiDB-lite"/>
    </source>
</evidence>
<evidence type="ECO:0000313" key="3">
    <source>
        <dbReference type="Proteomes" id="UP000018144"/>
    </source>
</evidence>
<proteinExistence type="predicted"/>
<dbReference type="AlphaFoldDB" id="U4KY60"/>
<dbReference type="OrthoDB" id="5352771at2759"/>
<evidence type="ECO:0000313" key="2">
    <source>
        <dbReference type="EMBL" id="CCX06901.1"/>
    </source>
</evidence>
<reference evidence="2 3" key="1">
    <citation type="journal article" date="2013" name="PLoS Genet.">
        <title>The genome and development-dependent transcriptomes of Pyronema confluens: a window into fungal evolution.</title>
        <authorList>
            <person name="Traeger S."/>
            <person name="Altegoer F."/>
            <person name="Freitag M."/>
            <person name="Gabaldon T."/>
            <person name="Kempken F."/>
            <person name="Kumar A."/>
            <person name="Marcet-Houben M."/>
            <person name="Poggeler S."/>
            <person name="Stajich J.E."/>
            <person name="Nowrousian M."/>
        </authorList>
    </citation>
    <scope>NUCLEOTIDE SEQUENCE [LARGE SCALE GENOMIC DNA]</scope>
    <source>
        <strain evidence="3">CBS 100304</strain>
        <tissue evidence="2">Vegetative mycelium</tissue>
    </source>
</reference>
<dbReference type="Proteomes" id="UP000018144">
    <property type="component" value="Unassembled WGS sequence"/>
</dbReference>
<dbReference type="EMBL" id="HF935320">
    <property type="protein sequence ID" value="CCX06901.1"/>
    <property type="molecule type" value="Genomic_DNA"/>
</dbReference>
<name>U4KY60_PYROM</name>
<keyword evidence="3" id="KW-1185">Reference proteome</keyword>
<gene>
    <name evidence="2" type="ORF">PCON_06488</name>
</gene>
<sequence length="196" mass="21496">MMAIEKPEDQENDAHLLDTSIDSGIWALGISDNHISTSLSSSSGDSTPNSASGESEAQSQFDFIHIRYRSGKITPRVWRVAFEQTKPGGWIEVVESENTNTPRPRIKSDLVRAGFVEVEDRIGGRVTGGTMWQRLAGLVRGVLSMGMGAADCGGNGDNRLVAPVVPIVVSIISLEINFWRIELTKLQCFRYCKKTV</sequence>
<accession>U4KY60</accession>
<feature type="compositionally biased region" description="Low complexity" evidence="1">
    <location>
        <begin position="38"/>
        <end position="53"/>
    </location>
</feature>
<organism evidence="2 3">
    <name type="scientific">Pyronema omphalodes (strain CBS 100304)</name>
    <name type="common">Pyronema confluens</name>
    <dbReference type="NCBI Taxonomy" id="1076935"/>
    <lineage>
        <taxon>Eukaryota</taxon>
        <taxon>Fungi</taxon>
        <taxon>Dikarya</taxon>
        <taxon>Ascomycota</taxon>
        <taxon>Pezizomycotina</taxon>
        <taxon>Pezizomycetes</taxon>
        <taxon>Pezizales</taxon>
        <taxon>Pyronemataceae</taxon>
        <taxon>Pyronema</taxon>
    </lineage>
</organism>